<dbReference type="PANTHER" id="PTHR30069">
    <property type="entry name" value="TONB-DEPENDENT OUTER MEMBRANE RECEPTOR"/>
    <property type="match status" value="1"/>
</dbReference>
<dbReference type="Gene3D" id="2.40.170.20">
    <property type="entry name" value="TonB-dependent receptor, beta-barrel domain"/>
    <property type="match status" value="1"/>
</dbReference>
<evidence type="ECO:0000256" key="5">
    <source>
        <dbReference type="ARBA" id="ARBA00023136"/>
    </source>
</evidence>
<gene>
    <name evidence="8" type="ORF">H9789_06365</name>
</gene>
<dbReference type="EMBL" id="JAHLFU010000137">
    <property type="protein sequence ID" value="MBU3853428.1"/>
    <property type="molecule type" value="Genomic_DNA"/>
</dbReference>
<comment type="caution">
    <text evidence="8">The sequence shown here is derived from an EMBL/GenBank/DDBJ whole genome shotgun (WGS) entry which is preliminary data.</text>
</comment>
<dbReference type="Pfam" id="PF07715">
    <property type="entry name" value="Plug"/>
    <property type="match status" value="1"/>
</dbReference>
<dbReference type="InterPro" id="IPR036942">
    <property type="entry name" value="Beta-barrel_TonB_sf"/>
</dbReference>
<evidence type="ECO:0000256" key="1">
    <source>
        <dbReference type="ARBA" id="ARBA00004571"/>
    </source>
</evidence>
<evidence type="ECO:0000256" key="2">
    <source>
        <dbReference type="ARBA" id="ARBA00022448"/>
    </source>
</evidence>
<dbReference type="Gene3D" id="2.60.40.1120">
    <property type="entry name" value="Carboxypeptidase-like, regulatory domain"/>
    <property type="match status" value="1"/>
</dbReference>
<reference evidence="8" key="1">
    <citation type="journal article" date="2021" name="PeerJ">
        <title>Extensive microbial diversity within the chicken gut microbiome revealed by metagenomics and culture.</title>
        <authorList>
            <person name="Gilroy R."/>
            <person name="Ravi A."/>
            <person name="Getino M."/>
            <person name="Pursley I."/>
            <person name="Horton D.L."/>
            <person name="Alikhan N.F."/>
            <person name="Baker D."/>
            <person name="Gharbi K."/>
            <person name="Hall N."/>
            <person name="Watson M."/>
            <person name="Adriaenssens E.M."/>
            <person name="Foster-Nyarko E."/>
            <person name="Jarju S."/>
            <person name="Secka A."/>
            <person name="Antonio M."/>
            <person name="Oren A."/>
            <person name="Chaudhuri R.R."/>
            <person name="La Ragione R."/>
            <person name="Hildebrand F."/>
            <person name="Pallen M.J."/>
        </authorList>
    </citation>
    <scope>NUCLEOTIDE SEQUENCE</scope>
    <source>
        <strain evidence="8">G3-2149</strain>
    </source>
</reference>
<dbReference type="GO" id="GO:0044718">
    <property type="term" value="P:siderophore transmembrane transport"/>
    <property type="evidence" value="ECO:0007669"/>
    <property type="project" value="TreeGrafter"/>
</dbReference>
<dbReference type="InterPro" id="IPR039426">
    <property type="entry name" value="TonB-dep_rcpt-like"/>
</dbReference>
<feature type="domain" description="TonB-dependent receptor plug" evidence="7">
    <location>
        <begin position="122"/>
        <end position="221"/>
    </location>
</feature>
<dbReference type="PANTHER" id="PTHR30069:SF57">
    <property type="entry name" value="TONB-DEPENDENT RECEPTOR"/>
    <property type="match status" value="1"/>
</dbReference>
<name>A0A9E2P168_9BACT</name>
<dbReference type="GO" id="GO:0015344">
    <property type="term" value="F:siderophore uptake transmembrane transporter activity"/>
    <property type="evidence" value="ECO:0007669"/>
    <property type="project" value="TreeGrafter"/>
</dbReference>
<accession>A0A9E2P168</accession>
<organism evidence="8 9">
    <name type="scientific">Candidatus Paraprevotella stercoravium</name>
    <dbReference type="NCBI Taxonomy" id="2838725"/>
    <lineage>
        <taxon>Bacteria</taxon>
        <taxon>Pseudomonadati</taxon>
        <taxon>Bacteroidota</taxon>
        <taxon>Bacteroidia</taxon>
        <taxon>Bacteroidales</taxon>
        <taxon>Prevotellaceae</taxon>
        <taxon>Paraprevotella</taxon>
    </lineage>
</organism>
<keyword evidence="3" id="KW-1134">Transmembrane beta strand</keyword>
<keyword evidence="5" id="KW-0472">Membrane</keyword>
<dbReference type="GO" id="GO:0009279">
    <property type="term" value="C:cell outer membrane"/>
    <property type="evidence" value="ECO:0007669"/>
    <property type="project" value="UniProtKB-SubCell"/>
</dbReference>
<evidence type="ECO:0000256" key="3">
    <source>
        <dbReference type="ARBA" id="ARBA00022452"/>
    </source>
</evidence>
<dbReference type="InterPro" id="IPR008969">
    <property type="entry name" value="CarboxyPept-like_regulatory"/>
</dbReference>
<dbReference type="InterPro" id="IPR037066">
    <property type="entry name" value="Plug_dom_sf"/>
</dbReference>
<keyword evidence="6" id="KW-0998">Cell outer membrane</keyword>
<dbReference type="Pfam" id="PF13715">
    <property type="entry name" value="CarbopepD_reg_2"/>
    <property type="match status" value="1"/>
</dbReference>
<keyword evidence="2" id="KW-0813">Transport</keyword>
<protein>
    <submittedName>
        <fullName evidence="8">TonB-dependent receptor</fullName>
    </submittedName>
</protein>
<keyword evidence="8" id="KW-0675">Receptor</keyword>
<dbReference type="Gene3D" id="2.170.130.10">
    <property type="entry name" value="TonB-dependent receptor, plug domain"/>
    <property type="match status" value="1"/>
</dbReference>
<reference evidence="8" key="2">
    <citation type="submission" date="2021-04" db="EMBL/GenBank/DDBJ databases">
        <authorList>
            <person name="Gilroy R."/>
        </authorList>
    </citation>
    <scope>NUCLEOTIDE SEQUENCE</scope>
    <source>
        <strain evidence="8">G3-2149</strain>
    </source>
</reference>
<evidence type="ECO:0000256" key="4">
    <source>
        <dbReference type="ARBA" id="ARBA00022692"/>
    </source>
</evidence>
<dbReference type="SUPFAM" id="SSF49464">
    <property type="entry name" value="Carboxypeptidase regulatory domain-like"/>
    <property type="match status" value="1"/>
</dbReference>
<dbReference type="InterPro" id="IPR012910">
    <property type="entry name" value="Plug_dom"/>
</dbReference>
<proteinExistence type="predicted"/>
<evidence type="ECO:0000259" key="7">
    <source>
        <dbReference type="Pfam" id="PF07715"/>
    </source>
</evidence>
<dbReference type="Proteomes" id="UP000823865">
    <property type="component" value="Unassembled WGS sequence"/>
</dbReference>
<evidence type="ECO:0000313" key="9">
    <source>
        <dbReference type="Proteomes" id="UP000823865"/>
    </source>
</evidence>
<keyword evidence="4" id="KW-0812">Transmembrane</keyword>
<evidence type="ECO:0000256" key="6">
    <source>
        <dbReference type="ARBA" id="ARBA00023237"/>
    </source>
</evidence>
<dbReference type="AlphaFoldDB" id="A0A9E2P168"/>
<evidence type="ECO:0000313" key="8">
    <source>
        <dbReference type="EMBL" id="MBU3853428.1"/>
    </source>
</evidence>
<comment type="subcellular location">
    <subcellularLocation>
        <location evidence="1">Cell outer membrane</location>
        <topology evidence="1">Multi-pass membrane protein</topology>
    </subcellularLocation>
</comment>
<sequence>MRKLFLLLLLVSLTSSLYAINYTVRGRIIEQQSREPVPDAYVWLAGKDTLRTVTDSLGCFHLEQVPPGIFHFLVTCIGYEPLRTSEYQISATTPFIEIELKEDTRFIQDVTVRPDLFRRSTESPVSMNVISTREIEKSPGSNRDVSRIVRNYPGVSFSPIGYRNDLIVRGGGPSENRFFMDGIEIPNINHFATLGASGGPVSIVNSDLIRDINFYTGAFPASRAGAMSSVLDFRLRDGDPEKQTFKATLGASEVSFSGSGHFSDRTTYLFSVRQSYLQMLFKILGLPFLPNYIDGQVKIKTRLKNNDELMFMALTGIDRMKLNTDEEGETAQYMLSYLPEINQETFTVGATYRHYAGSHVQTYTLSHNYLNNRNLKFVNNDDSDPANKTLDLKAVEQKTTVKAENRSYAGSWTLKEGVELNNYLYANNTYQRFFLQQIQENRYETDLDLLAWGLYVSGDYASAGSKFSASAGIRFDGNNYSPKMLRLWNQVSPRASMRYAFTPHWSVGLSAGWYSQLPPFSALGFKESGIGYVNKSLDYMHVAQTALGVEWRMNQNFSLSVEGFYKYYTDIPLSVADQIPLACKGADYGSVGNEALVSTATGRAYGAEALFRYSIPERLNLTASFTCFKSEYRSAPGQDYIASAWDNRYILNVGGTYDFPKQWSLGMRCSVIGGSPYTPYDLEKSALVSAWDVSGRPYLDYSRYNTERYSSFAQVDLRIDKDFYFRKWRLGFYIDIQNVLNTSLKQPDAWISTGEIVNPEAPKEEQRYRLKPIKMESGSLVPTIGLTAEF</sequence>
<dbReference type="SUPFAM" id="SSF56935">
    <property type="entry name" value="Porins"/>
    <property type="match status" value="1"/>
</dbReference>